<feature type="transmembrane region" description="Helical" evidence="10">
    <location>
        <begin position="83"/>
        <end position="116"/>
    </location>
</feature>
<evidence type="ECO:0000256" key="3">
    <source>
        <dbReference type="ARBA" id="ARBA00022475"/>
    </source>
</evidence>
<feature type="transmembrane region" description="Helical" evidence="10">
    <location>
        <begin position="158"/>
        <end position="177"/>
    </location>
</feature>
<dbReference type="InterPro" id="IPR059112">
    <property type="entry name" value="CysZ/EI24"/>
</dbReference>
<organism evidence="11 12">
    <name type="scientific">Persicimonas caeni</name>
    <dbReference type="NCBI Taxonomy" id="2292766"/>
    <lineage>
        <taxon>Bacteria</taxon>
        <taxon>Deltaproteobacteria</taxon>
        <taxon>Bradymonadales</taxon>
        <taxon>Bradymonadaceae</taxon>
        <taxon>Persicimonas</taxon>
    </lineage>
</organism>
<keyword evidence="9 10" id="KW-0472">Membrane</keyword>
<keyword evidence="12" id="KW-1185">Reference proteome</keyword>
<reference evidence="11 12" key="1">
    <citation type="submission" date="2019-06" db="EMBL/GenBank/DDBJ databases">
        <title>Persicimonas caeni gen. nov., sp. nov., a predatory bacterium isolated from solar saltern.</title>
        <authorList>
            <person name="Wang S."/>
        </authorList>
    </citation>
    <scope>NUCLEOTIDE SEQUENCE [LARGE SCALE GENOMIC DNA]</scope>
    <source>
        <strain evidence="11 12">YN101</strain>
    </source>
</reference>
<sequence>MHELLEDLKQARRGSTIRQVTRGLTLPFRAARFLKENKKLVPFVIVPALINAVLFAISAYLLLTNAGDIVDWLWEKPVVDGLLSYLLIVLWYFVYVLCLLAAVVLSYVVVLVAGGIVASPFHDFLSEHTERILRGVDDVSGPDESIVGDLLRSIGSSAFIGLMYASLMLPILLLNFIPGIGNVTSTVLSACVSAFFVALEYTDPTLQRHGVKLRDKFGLIWDNLPLTGSFGLGTSLLLWVPLMNFICMPIAVIGGTALGIALEED</sequence>
<dbReference type="Pfam" id="PF07264">
    <property type="entry name" value="EI24"/>
    <property type="match status" value="1"/>
</dbReference>
<dbReference type="OrthoDB" id="5401552at2"/>
<keyword evidence="7 10" id="KW-1133">Transmembrane helix</keyword>
<dbReference type="RefSeq" id="WP_141198092.1">
    <property type="nucleotide sequence ID" value="NZ_CP041186.1"/>
</dbReference>
<dbReference type="Proteomes" id="UP000315995">
    <property type="component" value="Chromosome"/>
</dbReference>
<feature type="transmembrane region" description="Helical" evidence="10">
    <location>
        <begin position="40"/>
        <end position="63"/>
    </location>
</feature>
<evidence type="ECO:0000256" key="10">
    <source>
        <dbReference type="SAM" id="Phobius"/>
    </source>
</evidence>
<keyword evidence="4" id="KW-0997">Cell inner membrane</keyword>
<keyword evidence="8" id="KW-0764">Sulfate transport</keyword>
<evidence type="ECO:0000256" key="2">
    <source>
        <dbReference type="ARBA" id="ARBA00022448"/>
    </source>
</evidence>
<keyword evidence="5" id="KW-0028">Amino-acid biosynthesis</keyword>
<evidence type="ECO:0000256" key="8">
    <source>
        <dbReference type="ARBA" id="ARBA00023032"/>
    </source>
</evidence>
<evidence type="ECO:0000313" key="11">
    <source>
        <dbReference type="EMBL" id="QDG51612.1"/>
    </source>
</evidence>
<keyword evidence="2" id="KW-0813">Transport</keyword>
<dbReference type="AlphaFoldDB" id="A0A4Y6PTG4"/>
<comment type="subcellular location">
    <subcellularLocation>
        <location evidence="1">Membrane</location>
        <topology evidence="1">Multi-pass membrane protein</topology>
    </subcellularLocation>
</comment>
<evidence type="ECO:0000256" key="9">
    <source>
        <dbReference type="ARBA" id="ARBA00023136"/>
    </source>
</evidence>
<evidence type="ECO:0000256" key="1">
    <source>
        <dbReference type="ARBA" id="ARBA00004141"/>
    </source>
</evidence>
<dbReference type="EMBL" id="CP041186">
    <property type="protein sequence ID" value="QDG51612.1"/>
    <property type="molecule type" value="Genomic_DNA"/>
</dbReference>
<evidence type="ECO:0000256" key="5">
    <source>
        <dbReference type="ARBA" id="ARBA00022605"/>
    </source>
</evidence>
<proteinExistence type="predicted"/>
<accession>A0A5B8Y8X2</accession>
<dbReference type="GO" id="GO:0005886">
    <property type="term" value="C:plasma membrane"/>
    <property type="evidence" value="ECO:0007669"/>
    <property type="project" value="TreeGrafter"/>
</dbReference>
<feature type="transmembrane region" description="Helical" evidence="10">
    <location>
        <begin position="236"/>
        <end position="262"/>
    </location>
</feature>
<evidence type="ECO:0000256" key="6">
    <source>
        <dbReference type="ARBA" id="ARBA00022692"/>
    </source>
</evidence>
<accession>A0A4Y6PTG4</accession>
<dbReference type="GO" id="GO:0009675">
    <property type="term" value="F:high-affinity sulfate:proton symporter activity"/>
    <property type="evidence" value="ECO:0007669"/>
    <property type="project" value="TreeGrafter"/>
</dbReference>
<dbReference type="GO" id="GO:0000103">
    <property type="term" value="P:sulfate assimilation"/>
    <property type="evidence" value="ECO:0007669"/>
    <property type="project" value="TreeGrafter"/>
</dbReference>
<evidence type="ECO:0000256" key="7">
    <source>
        <dbReference type="ARBA" id="ARBA00022989"/>
    </source>
</evidence>
<protein>
    <recommendedName>
        <fullName evidence="13">EI24 domain-containing protein</fullName>
    </recommendedName>
</protein>
<evidence type="ECO:0000313" key="12">
    <source>
        <dbReference type="Proteomes" id="UP000315995"/>
    </source>
</evidence>
<evidence type="ECO:0000256" key="4">
    <source>
        <dbReference type="ARBA" id="ARBA00022519"/>
    </source>
</evidence>
<dbReference type="PANTHER" id="PTHR37468:SF1">
    <property type="entry name" value="SULFATE TRANSPORTER CYSZ"/>
    <property type="match status" value="1"/>
</dbReference>
<feature type="transmembrane region" description="Helical" evidence="10">
    <location>
        <begin position="183"/>
        <end position="202"/>
    </location>
</feature>
<dbReference type="InterPro" id="IPR050480">
    <property type="entry name" value="CysZ-like"/>
</dbReference>
<evidence type="ECO:0008006" key="13">
    <source>
        <dbReference type="Google" id="ProtNLM"/>
    </source>
</evidence>
<keyword evidence="6 10" id="KW-0812">Transmembrane</keyword>
<gene>
    <name evidence="11" type="ORF">FIV42_12895</name>
</gene>
<dbReference type="GO" id="GO:0019344">
    <property type="term" value="P:cysteine biosynthetic process"/>
    <property type="evidence" value="ECO:0007669"/>
    <property type="project" value="TreeGrafter"/>
</dbReference>
<dbReference type="PANTHER" id="PTHR37468">
    <property type="entry name" value="SULFATE TRANSPORTER CYSZ"/>
    <property type="match status" value="1"/>
</dbReference>
<name>A0A4Y6PTG4_PERCE</name>
<keyword evidence="3" id="KW-1003">Cell membrane</keyword>